<keyword evidence="3" id="KW-1185">Reference proteome</keyword>
<dbReference type="GO" id="GO:0004252">
    <property type="term" value="F:serine-type endopeptidase activity"/>
    <property type="evidence" value="ECO:0007669"/>
    <property type="project" value="InterPro"/>
</dbReference>
<dbReference type="Pfam" id="PF10502">
    <property type="entry name" value="Peptidase_S26"/>
    <property type="match status" value="1"/>
</dbReference>
<dbReference type="Gene3D" id="2.10.109.10">
    <property type="entry name" value="Umud Fragment, subunit A"/>
    <property type="match status" value="1"/>
</dbReference>
<evidence type="ECO:0000259" key="1">
    <source>
        <dbReference type="Pfam" id="PF10502"/>
    </source>
</evidence>
<dbReference type="KEGG" id="boz:DBV39_10120"/>
<dbReference type="RefSeq" id="WP_108621432.1">
    <property type="nucleotide sequence ID" value="NZ_CP028901.1"/>
</dbReference>
<dbReference type="SUPFAM" id="SSF51306">
    <property type="entry name" value="LexA/Signal peptidase"/>
    <property type="match status" value="1"/>
</dbReference>
<dbReference type="Proteomes" id="UP000244571">
    <property type="component" value="Chromosome"/>
</dbReference>
<evidence type="ECO:0000313" key="2">
    <source>
        <dbReference type="EMBL" id="AWB34012.1"/>
    </source>
</evidence>
<dbReference type="AlphaFoldDB" id="A0A2R4XJJ6"/>
<protein>
    <submittedName>
        <fullName evidence="2">Peptidase</fullName>
    </submittedName>
</protein>
<reference evidence="2 3" key="1">
    <citation type="submission" date="2018-04" db="EMBL/GenBank/DDBJ databases">
        <title>Bordetella sp. HZ20 isolated from seawater.</title>
        <authorList>
            <person name="Sun C."/>
        </authorList>
    </citation>
    <scope>NUCLEOTIDE SEQUENCE [LARGE SCALE GENOMIC DNA]</scope>
    <source>
        <strain evidence="2 3">HZ20</strain>
    </source>
</reference>
<feature type="domain" description="Peptidase S26" evidence="1">
    <location>
        <begin position="24"/>
        <end position="194"/>
    </location>
</feature>
<name>A0A2R4XJJ6_9BURK</name>
<sequence>MTPITMLNQAAGARRHPRSRLRARIVLAGFAAVGLAALAWTAFVPSLPRLIYNPSDSVAVGWYRVQPLEQGATSLPRSLSVGSIVLTRLPADAAALAAQRGYLPAHIPLLKRVGAVAPQHVCIVAGQVRIDGVPVAAVLSADRLGRPLPFWPQCRPLMAAELFLLSATNPASFDSRYFGPVSVAAVIGIAHPVWHEVQP</sequence>
<organism evidence="2 3">
    <name type="scientific">Orrella marina</name>
    <dbReference type="NCBI Taxonomy" id="2163011"/>
    <lineage>
        <taxon>Bacteria</taxon>
        <taxon>Pseudomonadati</taxon>
        <taxon>Pseudomonadota</taxon>
        <taxon>Betaproteobacteria</taxon>
        <taxon>Burkholderiales</taxon>
        <taxon>Alcaligenaceae</taxon>
        <taxon>Orrella</taxon>
    </lineage>
</organism>
<dbReference type="InterPro" id="IPR019533">
    <property type="entry name" value="Peptidase_S26"/>
</dbReference>
<dbReference type="EMBL" id="CP028901">
    <property type="protein sequence ID" value="AWB34012.1"/>
    <property type="molecule type" value="Genomic_DNA"/>
</dbReference>
<evidence type="ECO:0000313" key="3">
    <source>
        <dbReference type="Proteomes" id="UP000244571"/>
    </source>
</evidence>
<dbReference type="OrthoDB" id="5360818at2"/>
<proteinExistence type="predicted"/>
<dbReference type="GO" id="GO:0006465">
    <property type="term" value="P:signal peptide processing"/>
    <property type="evidence" value="ECO:0007669"/>
    <property type="project" value="InterPro"/>
</dbReference>
<gene>
    <name evidence="2" type="ORF">DBV39_10120</name>
</gene>
<dbReference type="InterPro" id="IPR036286">
    <property type="entry name" value="LexA/Signal_pep-like_sf"/>
</dbReference>
<accession>A0A2R4XJJ6</accession>